<reference evidence="3" key="1">
    <citation type="journal article" date="2013" name="Genome Announc.">
        <title>Draft genome sequence of the grapevine dieback fungus Eutypa lata UCR-EL1.</title>
        <authorList>
            <person name="Blanco-Ulate B."/>
            <person name="Rolshausen P.E."/>
            <person name="Cantu D."/>
        </authorList>
    </citation>
    <scope>NUCLEOTIDE SEQUENCE [LARGE SCALE GENOMIC DNA]</scope>
    <source>
        <strain evidence="3">UCR-EL1</strain>
    </source>
</reference>
<dbReference type="OMA" id="TYHSAPN"/>
<protein>
    <submittedName>
        <fullName evidence="2">Uncharacterized protein</fullName>
    </submittedName>
</protein>
<dbReference type="Proteomes" id="UP000012174">
    <property type="component" value="Unassembled WGS sequence"/>
</dbReference>
<dbReference type="AlphaFoldDB" id="M7S801"/>
<sequence length="297" mass="32849">MNLGPKANDSLKQQQPTYHLAPNFTTRPSPNGPLDLGTIIEDIKQYYPINQGTANRVPVPPEKRYSDTKEGIKTSMKTSNSGEASILAKVLDRSIGGEASLKGQKTEQDEYNIQKLETVYFYPQPSYIRECLQLPDVEDYLEMGNYKEPIYLITGLKIAWGATISTEGGRDYEGKAEGHVTAPTGPIDVTSQAKLGMAGDSAVSSSFSKPSDFVLGIQVQKIYHKKRFLSRERTLAIKRVYKGAVLVDNDEEDEEANAEDNFVIGSMDAELEGLTPCLGQDSKGQEEKWFIPVDVTQ</sequence>
<gene>
    <name evidence="2" type="ORF">UCREL1_10841</name>
</gene>
<dbReference type="OrthoDB" id="4500473at2759"/>
<organism evidence="2 3">
    <name type="scientific">Eutypa lata (strain UCR-EL1)</name>
    <name type="common">Grapevine dieback disease fungus</name>
    <name type="synonym">Eutypa armeniacae</name>
    <dbReference type="NCBI Taxonomy" id="1287681"/>
    <lineage>
        <taxon>Eukaryota</taxon>
        <taxon>Fungi</taxon>
        <taxon>Dikarya</taxon>
        <taxon>Ascomycota</taxon>
        <taxon>Pezizomycotina</taxon>
        <taxon>Sordariomycetes</taxon>
        <taxon>Xylariomycetidae</taxon>
        <taxon>Xylariales</taxon>
        <taxon>Diatrypaceae</taxon>
        <taxon>Eutypa</taxon>
    </lineage>
</organism>
<keyword evidence="3" id="KW-1185">Reference proteome</keyword>
<accession>M7S801</accession>
<feature type="region of interest" description="Disordered" evidence="1">
    <location>
        <begin position="1"/>
        <end position="36"/>
    </location>
</feature>
<dbReference type="KEGG" id="ela:UCREL1_10841"/>
<feature type="region of interest" description="Disordered" evidence="1">
    <location>
        <begin position="51"/>
        <end position="80"/>
    </location>
</feature>
<feature type="compositionally biased region" description="Polar residues" evidence="1">
    <location>
        <begin position="10"/>
        <end position="29"/>
    </location>
</feature>
<evidence type="ECO:0000313" key="2">
    <source>
        <dbReference type="EMBL" id="EMR62229.1"/>
    </source>
</evidence>
<dbReference type="EMBL" id="KB707480">
    <property type="protein sequence ID" value="EMR62229.1"/>
    <property type="molecule type" value="Genomic_DNA"/>
</dbReference>
<dbReference type="HOGENOM" id="CLU_057547_1_0_1"/>
<name>M7S801_EUTLA</name>
<feature type="compositionally biased region" description="Basic and acidic residues" evidence="1">
    <location>
        <begin position="61"/>
        <end position="72"/>
    </location>
</feature>
<proteinExistence type="predicted"/>
<evidence type="ECO:0000256" key="1">
    <source>
        <dbReference type="SAM" id="MobiDB-lite"/>
    </source>
</evidence>
<dbReference type="eggNOG" id="ENOG502RMUG">
    <property type="taxonomic scope" value="Eukaryota"/>
</dbReference>
<evidence type="ECO:0000313" key="3">
    <source>
        <dbReference type="Proteomes" id="UP000012174"/>
    </source>
</evidence>